<name>A0A9E7JZP8_9LILI</name>
<dbReference type="Pfam" id="PF00657">
    <property type="entry name" value="Lipase_GDSL"/>
    <property type="match status" value="1"/>
</dbReference>
<accession>A0A9E7JZP8</accession>
<dbReference type="PANTHER" id="PTHR45642:SF12">
    <property type="entry name" value="OS09G0132900 PROTEIN"/>
    <property type="match status" value="1"/>
</dbReference>
<dbReference type="SUPFAM" id="SSF52266">
    <property type="entry name" value="SGNH hydrolase"/>
    <property type="match status" value="1"/>
</dbReference>
<dbReference type="OrthoDB" id="1600564at2759"/>
<evidence type="ECO:0000313" key="2">
    <source>
        <dbReference type="EMBL" id="URD98191.1"/>
    </source>
</evidence>
<dbReference type="PANTHER" id="PTHR45642">
    <property type="entry name" value="GDSL ESTERASE/LIPASE EXL3"/>
    <property type="match status" value="1"/>
</dbReference>
<dbReference type="EMBL" id="CP097506">
    <property type="protein sequence ID" value="URD98191.1"/>
    <property type="molecule type" value="Genomic_DNA"/>
</dbReference>
<dbReference type="CDD" id="cd01837">
    <property type="entry name" value="SGNH_plant_lipase_like"/>
    <property type="match status" value="1"/>
</dbReference>
<proteinExistence type="inferred from homology"/>
<sequence length="392" mass="43538">SAHHLVVGLLVKKKAKICITPWHNFAALFMLFKAETCSATAQKMATSYMHCLLLLVQPLLLLHAPGVAAKVPAIVVFGDSSVDTGNNDYLPTVARSNFQPYGRDFNGGVATGRFSNGRLATDFISQDFGLPDTVPAYLDPSFEMKDFAAGVCFASAATGYDNMTSDVLSVLPLWKQLDYFKNYQEKLKSFQGEATAQQTISQALYIISIGTNDFLENYYAFSGRSSEYTVDKYEDYLVGIARGFVDDLYGLGARKVNIAGLPPMGCLPLERAENLDSCNKEHNQVASDFNAKLQTMMAELSQELPDVKLAYSNLYDPFMDVVTNPTSYGFENAVSGCCATGLFEMGYMCSRRSPFTCTDANKYVFWDAFHPTERMYRIIADRLMNTTLYVYK</sequence>
<dbReference type="Proteomes" id="UP001055439">
    <property type="component" value="Chromosome 4"/>
</dbReference>
<protein>
    <submittedName>
        <fullName evidence="2">GDSL esterase lipase</fullName>
    </submittedName>
</protein>
<organism evidence="2 3">
    <name type="scientific">Musa troglodytarum</name>
    <name type="common">fe'i banana</name>
    <dbReference type="NCBI Taxonomy" id="320322"/>
    <lineage>
        <taxon>Eukaryota</taxon>
        <taxon>Viridiplantae</taxon>
        <taxon>Streptophyta</taxon>
        <taxon>Embryophyta</taxon>
        <taxon>Tracheophyta</taxon>
        <taxon>Spermatophyta</taxon>
        <taxon>Magnoliopsida</taxon>
        <taxon>Liliopsida</taxon>
        <taxon>Zingiberales</taxon>
        <taxon>Musaceae</taxon>
        <taxon>Musa</taxon>
    </lineage>
</organism>
<evidence type="ECO:0000256" key="1">
    <source>
        <dbReference type="ARBA" id="ARBA00008668"/>
    </source>
</evidence>
<dbReference type="InterPro" id="IPR001087">
    <property type="entry name" value="GDSL"/>
</dbReference>
<dbReference type="GO" id="GO:0016788">
    <property type="term" value="F:hydrolase activity, acting on ester bonds"/>
    <property type="evidence" value="ECO:0007669"/>
    <property type="project" value="InterPro"/>
</dbReference>
<dbReference type="InterPro" id="IPR050592">
    <property type="entry name" value="GDSL_lipolytic_enzyme"/>
</dbReference>
<dbReference type="AlphaFoldDB" id="A0A9E7JZP8"/>
<comment type="similarity">
    <text evidence="1">Belongs to the 'GDSL' lipolytic enzyme family.</text>
</comment>
<dbReference type="InterPro" id="IPR036514">
    <property type="entry name" value="SGNH_hydro_sf"/>
</dbReference>
<reference evidence="2" key="1">
    <citation type="submission" date="2022-05" db="EMBL/GenBank/DDBJ databases">
        <title>The Musa troglodytarum L. genome provides insights into the mechanism of non-climacteric behaviour and enrichment of carotenoids.</title>
        <authorList>
            <person name="Wang J."/>
        </authorList>
    </citation>
    <scope>NUCLEOTIDE SEQUENCE</scope>
    <source>
        <tissue evidence="2">Leaf</tissue>
    </source>
</reference>
<dbReference type="FunFam" id="3.40.50.1110:FF:000003">
    <property type="entry name" value="GDSL esterase/lipase APG"/>
    <property type="match status" value="1"/>
</dbReference>
<feature type="non-terminal residue" evidence="2">
    <location>
        <position position="1"/>
    </location>
</feature>
<keyword evidence="3" id="KW-1185">Reference proteome</keyword>
<gene>
    <name evidence="2" type="ORF">MUK42_31686</name>
</gene>
<evidence type="ECO:0000313" key="3">
    <source>
        <dbReference type="Proteomes" id="UP001055439"/>
    </source>
</evidence>
<dbReference type="Gene3D" id="3.40.50.1110">
    <property type="entry name" value="SGNH hydrolase"/>
    <property type="match status" value="1"/>
</dbReference>
<dbReference type="InterPro" id="IPR035669">
    <property type="entry name" value="SGNH_plant_lipase-like"/>
</dbReference>